<reference evidence="10 11" key="1">
    <citation type="submission" date="2019-07" db="EMBL/GenBank/DDBJ databases">
        <title>Sphingomonas solaris sp. nov., isolated from a solar panel from Boston, Massachusetts.</title>
        <authorList>
            <person name="Tanner K."/>
            <person name="Pascual J."/>
            <person name="Mancuso C."/>
            <person name="Pereto J."/>
            <person name="Khalil A."/>
            <person name="Vilanova C."/>
        </authorList>
    </citation>
    <scope>NUCLEOTIDE SEQUENCE [LARGE SCALE GENOMIC DNA]</scope>
    <source>
        <strain evidence="10 11">R4DWN</strain>
    </source>
</reference>
<evidence type="ECO:0000256" key="5">
    <source>
        <dbReference type="ARBA" id="ARBA00022525"/>
    </source>
</evidence>
<proteinExistence type="inferred from homology"/>
<dbReference type="GO" id="GO:0009424">
    <property type="term" value="C:bacterial-type flagellum hook"/>
    <property type="evidence" value="ECO:0007669"/>
    <property type="project" value="InterPro"/>
</dbReference>
<dbReference type="GO" id="GO:0044780">
    <property type="term" value="P:bacterial-type flagellum assembly"/>
    <property type="evidence" value="ECO:0007669"/>
    <property type="project" value="InterPro"/>
</dbReference>
<feature type="domain" description="Flagellar basal-body/hook protein C-terminal" evidence="8">
    <location>
        <begin position="410"/>
        <end position="447"/>
    </location>
</feature>
<dbReference type="OrthoDB" id="7181295at2"/>
<dbReference type="InterPro" id="IPR001444">
    <property type="entry name" value="Flag_bb_rod_N"/>
</dbReference>
<dbReference type="AlphaFoldDB" id="A0A558QUY9"/>
<feature type="domain" description="Flagellar hook-associated protein FlgK helical" evidence="9">
    <location>
        <begin position="97"/>
        <end position="325"/>
    </location>
</feature>
<evidence type="ECO:0000256" key="2">
    <source>
        <dbReference type="ARBA" id="ARBA00004613"/>
    </source>
</evidence>
<dbReference type="SUPFAM" id="SSF64518">
    <property type="entry name" value="Phase 1 flagellin"/>
    <property type="match status" value="1"/>
</dbReference>
<dbReference type="Pfam" id="PF00460">
    <property type="entry name" value="Flg_bb_rod"/>
    <property type="match status" value="1"/>
</dbReference>
<evidence type="ECO:0000256" key="3">
    <source>
        <dbReference type="ARBA" id="ARBA00009677"/>
    </source>
</evidence>
<evidence type="ECO:0000313" key="10">
    <source>
        <dbReference type="EMBL" id="TVV70929.1"/>
    </source>
</evidence>
<evidence type="ECO:0000259" key="7">
    <source>
        <dbReference type="Pfam" id="PF00460"/>
    </source>
</evidence>
<accession>A0A558QUY9</accession>
<comment type="caution">
    <text evidence="10">The sequence shown here is derived from an EMBL/GenBank/DDBJ whole genome shotgun (WGS) entry which is preliminary data.</text>
</comment>
<name>A0A558QUY9_9SPHN</name>
<keyword evidence="10" id="KW-0966">Cell projection</keyword>
<protein>
    <recommendedName>
        <fullName evidence="4">Flagellar hook-associated protein 1</fullName>
    </recommendedName>
</protein>
<keyword evidence="5" id="KW-0964">Secreted</keyword>
<dbReference type="NCBIfam" id="TIGR02492">
    <property type="entry name" value="flgK_ends"/>
    <property type="match status" value="1"/>
</dbReference>
<keyword evidence="10" id="KW-0282">Flagellum</keyword>
<dbReference type="GO" id="GO:0005576">
    <property type="term" value="C:extracellular region"/>
    <property type="evidence" value="ECO:0007669"/>
    <property type="project" value="UniProtKB-SubCell"/>
</dbReference>
<evidence type="ECO:0000259" key="8">
    <source>
        <dbReference type="Pfam" id="PF06429"/>
    </source>
</evidence>
<dbReference type="Proteomes" id="UP000318681">
    <property type="component" value="Unassembled WGS sequence"/>
</dbReference>
<sequence length="448" mass="45662">MSDLLSIGASGVSAYRSALSVIGDNVANAETDGYSRRSVTLKQSTGSFGSDPLSTNRVTSGGVTQGQVVRAWDDFRASESRVSQADAGRADTRLRWLSNVETAIDDGDTGAGVALTAFYTSGQTLSANPNGTAPRQGFLSTLGEAATTIRTSADALARAGQGVKAEASAMVEALNGNMDSLAQINNALKRAAPGSAAATSLSDTRDQLLDDISKQVGIDVSLDAHGAATVKLAGSSDLTLVDGNVAASFELRTATDGRLSLESTTRGELKIASPSGGALAGLVDVAATIAGRRADLDSIASDFAKQVNDWQAAGRTPAGTPGAALLTATGGAAGLRLTTEDPAAIAAASTDGTSNGNLAQLQSQRENGAENRLAAIVTQHALSVSAAKAESAAATTRRDNAFAARDEVGGVDLDREAAELLRYQQAYSGSAKLIQIARETLQSVLNLF</sequence>
<evidence type="ECO:0000256" key="4">
    <source>
        <dbReference type="ARBA" id="ARBA00016244"/>
    </source>
</evidence>
<dbReference type="InterPro" id="IPR019776">
    <property type="entry name" value="Flagellar_basal_body_rod_CS"/>
</dbReference>
<dbReference type="Pfam" id="PF06429">
    <property type="entry name" value="Flg_bbr_C"/>
    <property type="match status" value="1"/>
</dbReference>
<evidence type="ECO:0000256" key="6">
    <source>
        <dbReference type="ARBA" id="ARBA00023143"/>
    </source>
</evidence>
<keyword evidence="10" id="KW-0969">Cilium</keyword>
<dbReference type="PANTHER" id="PTHR30033">
    <property type="entry name" value="FLAGELLAR HOOK-ASSOCIATED PROTEIN 1"/>
    <property type="match status" value="1"/>
</dbReference>
<dbReference type="RefSeq" id="WP_145154884.1">
    <property type="nucleotide sequence ID" value="NZ_VNIM01000103.1"/>
</dbReference>
<feature type="domain" description="Flagellar basal body rod protein N-terminal" evidence="7">
    <location>
        <begin position="6"/>
        <end position="34"/>
    </location>
</feature>
<comment type="subcellular location">
    <subcellularLocation>
        <location evidence="1">Bacterial flagellum basal body</location>
    </subcellularLocation>
    <subcellularLocation>
        <location evidence="2">Secreted</location>
    </subcellularLocation>
</comment>
<evidence type="ECO:0000259" key="9">
    <source>
        <dbReference type="Pfam" id="PF22638"/>
    </source>
</evidence>
<dbReference type="Pfam" id="PF22638">
    <property type="entry name" value="FlgK_D1"/>
    <property type="match status" value="1"/>
</dbReference>
<comment type="similarity">
    <text evidence="3">Belongs to the flagella basal body rod proteins family.</text>
</comment>
<dbReference type="PANTHER" id="PTHR30033:SF2">
    <property type="entry name" value="FLAGELLAR HOOK PROTEIN"/>
    <property type="match status" value="1"/>
</dbReference>
<dbReference type="EMBL" id="VNIM01000103">
    <property type="protein sequence ID" value="TVV70929.1"/>
    <property type="molecule type" value="Genomic_DNA"/>
</dbReference>
<gene>
    <name evidence="10" type="primary">flgK</name>
    <name evidence="10" type="ORF">FOY91_17975</name>
</gene>
<evidence type="ECO:0000256" key="1">
    <source>
        <dbReference type="ARBA" id="ARBA00004117"/>
    </source>
</evidence>
<dbReference type="InterPro" id="IPR010930">
    <property type="entry name" value="Flg_bb/hook_C_dom"/>
</dbReference>
<organism evidence="10 11">
    <name type="scientific">Alterirhizorhabdus solaris</name>
    <dbReference type="NCBI Taxonomy" id="2529389"/>
    <lineage>
        <taxon>Bacteria</taxon>
        <taxon>Pseudomonadati</taxon>
        <taxon>Pseudomonadota</taxon>
        <taxon>Alphaproteobacteria</taxon>
        <taxon>Sphingomonadales</taxon>
        <taxon>Rhizorhabdaceae</taxon>
        <taxon>Alterirhizorhabdus</taxon>
    </lineage>
</organism>
<dbReference type="GO" id="GO:0009425">
    <property type="term" value="C:bacterial-type flagellum basal body"/>
    <property type="evidence" value="ECO:0007669"/>
    <property type="project" value="UniProtKB-SubCell"/>
</dbReference>
<dbReference type="InterPro" id="IPR053927">
    <property type="entry name" value="FlgK_helical"/>
</dbReference>
<keyword evidence="11" id="KW-1185">Reference proteome</keyword>
<dbReference type="PROSITE" id="PS00588">
    <property type="entry name" value="FLAGELLA_BB_ROD"/>
    <property type="match status" value="1"/>
</dbReference>
<keyword evidence="6" id="KW-0975">Bacterial flagellum</keyword>
<dbReference type="InterPro" id="IPR002371">
    <property type="entry name" value="FlgK"/>
</dbReference>
<evidence type="ECO:0000313" key="11">
    <source>
        <dbReference type="Proteomes" id="UP000318681"/>
    </source>
</evidence>
<dbReference type="GO" id="GO:0005198">
    <property type="term" value="F:structural molecule activity"/>
    <property type="evidence" value="ECO:0007669"/>
    <property type="project" value="InterPro"/>
</dbReference>